<evidence type="ECO:0000313" key="5">
    <source>
        <dbReference type="Proteomes" id="UP000644147"/>
    </source>
</evidence>
<comment type="caution">
    <text evidence="4">The sequence shown here is derived from an EMBL/GenBank/DDBJ whole genome shotgun (WGS) entry which is preliminary data.</text>
</comment>
<dbReference type="Pfam" id="PF14451">
    <property type="entry name" value="Ub-Mut7C"/>
    <property type="match status" value="1"/>
</dbReference>
<feature type="domain" description="Mut7-C RNAse" evidence="2">
    <location>
        <begin position="98"/>
        <end position="241"/>
    </location>
</feature>
<dbReference type="InterPro" id="IPR016155">
    <property type="entry name" value="Mopterin_synth/thiamin_S_b"/>
</dbReference>
<gene>
    <name evidence="4" type="ORF">I5M27_05445</name>
</gene>
<sequence length="247" mass="28870">MSFSATFLFHGPLNDFLAKSRKDALIDYLFERNPSVKDAIEALGVPHPEVAGVLINGKPVDFQYLLQTEDKVEVFPKTENALDFKANTLQPPLPETIKFVLDVHLGKLAKTLRMLGFDTVYQNDYADKVIAALAQNEDRIVLTRDINLLKIKTITWGYWLRSQHLEEQLTEVIRYFELEEKFAPFTRCLECNGLILPVEKQEVLNELPPNTRKYFQEFYLCENCRKVYWKGSHFERMQQFIQRFSLK</sequence>
<proteinExistence type="predicted"/>
<keyword evidence="5" id="KW-1185">Reference proteome</keyword>
<protein>
    <submittedName>
        <fullName evidence="4">Mut7-C ubiquitin/RNAse domain-containing protein</fullName>
    </submittedName>
</protein>
<name>A0ABS1BZA8_9BACT</name>
<evidence type="ECO:0000259" key="3">
    <source>
        <dbReference type="Pfam" id="PF14451"/>
    </source>
</evidence>
<dbReference type="RefSeq" id="WP_200505164.1">
    <property type="nucleotide sequence ID" value="NZ_JAEHFX010000002.1"/>
</dbReference>
<reference evidence="4 5" key="1">
    <citation type="submission" date="2020-12" db="EMBL/GenBank/DDBJ databases">
        <title>Bacterial novel species Adhaeribacter sp. BT258 isolated from soil.</title>
        <authorList>
            <person name="Jung H.-Y."/>
        </authorList>
    </citation>
    <scope>NUCLEOTIDE SEQUENCE [LARGE SCALE GENOMIC DNA]</scope>
    <source>
        <strain evidence="4 5">BT258</strain>
    </source>
</reference>
<dbReference type="PROSITE" id="PS50889">
    <property type="entry name" value="S4"/>
    <property type="match status" value="1"/>
</dbReference>
<evidence type="ECO:0000313" key="4">
    <source>
        <dbReference type="EMBL" id="MBK0402419.1"/>
    </source>
</evidence>
<dbReference type="InterPro" id="IPR027798">
    <property type="entry name" value="Ub_Mut7C"/>
</dbReference>
<dbReference type="EMBL" id="JAEHFX010000002">
    <property type="protein sequence ID" value="MBK0402419.1"/>
    <property type="molecule type" value="Genomic_DNA"/>
</dbReference>
<feature type="domain" description="Ubiquitin Mut7-C" evidence="3">
    <location>
        <begin position="5"/>
        <end position="80"/>
    </location>
</feature>
<dbReference type="Pfam" id="PF01927">
    <property type="entry name" value="Mut7-C"/>
    <property type="match status" value="1"/>
</dbReference>
<keyword evidence="1" id="KW-0694">RNA-binding</keyword>
<evidence type="ECO:0000259" key="2">
    <source>
        <dbReference type="Pfam" id="PF01927"/>
    </source>
</evidence>
<dbReference type="InterPro" id="IPR002782">
    <property type="entry name" value="Mut7-C_RNAse_dom"/>
</dbReference>
<dbReference type="PANTHER" id="PTHR39081">
    <property type="entry name" value="MUT7-C DOMAIN-CONTAINING PROTEIN"/>
    <property type="match status" value="1"/>
</dbReference>
<evidence type="ECO:0000256" key="1">
    <source>
        <dbReference type="PROSITE-ProRule" id="PRU00182"/>
    </source>
</evidence>
<accession>A0ABS1BZA8</accession>
<dbReference type="PANTHER" id="PTHR39081:SF1">
    <property type="entry name" value="MUT7-C RNASE DOMAIN-CONTAINING PROTEIN"/>
    <property type="match status" value="1"/>
</dbReference>
<dbReference type="Proteomes" id="UP000644147">
    <property type="component" value="Unassembled WGS sequence"/>
</dbReference>
<dbReference type="SUPFAM" id="SSF54285">
    <property type="entry name" value="MoaD/ThiS"/>
    <property type="match status" value="1"/>
</dbReference>
<organism evidence="4 5">
    <name type="scientific">Adhaeribacter terrigena</name>
    <dbReference type="NCBI Taxonomy" id="2793070"/>
    <lineage>
        <taxon>Bacteria</taxon>
        <taxon>Pseudomonadati</taxon>
        <taxon>Bacteroidota</taxon>
        <taxon>Cytophagia</taxon>
        <taxon>Cytophagales</taxon>
        <taxon>Hymenobacteraceae</taxon>
        <taxon>Adhaeribacter</taxon>
    </lineage>
</organism>